<proteinExistence type="predicted"/>
<evidence type="ECO:0000313" key="2">
    <source>
        <dbReference type="Proteomes" id="UP000651475"/>
    </source>
</evidence>
<name>A0ABR7DKP7_9BACT</name>
<gene>
    <name evidence="1" type="ORF">H8S65_04125</name>
</gene>
<accession>A0ABR7DKP7</accession>
<dbReference type="RefSeq" id="WP_186928697.1">
    <property type="nucleotide sequence ID" value="NZ_JACOOJ010000005.1"/>
</dbReference>
<keyword evidence="2" id="KW-1185">Reference proteome</keyword>
<comment type="caution">
    <text evidence="1">The sequence shown here is derived from an EMBL/GenBank/DDBJ whole genome shotgun (WGS) entry which is preliminary data.</text>
</comment>
<protein>
    <recommendedName>
        <fullName evidence="3">HipA N-terminal subdomain 1 domain-containing protein</fullName>
    </recommendedName>
</protein>
<dbReference type="Proteomes" id="UP000651475">
    <property type="component" value="Unassembled WGS sequence"/>
</dbReference>
<dbReference type="EMBL" id="JACOOJ010000005">
    <property type="protein sequence ID" value="MBC5631963.1"/>
    <property type="molecule type" value="Genomic_DNA"/>
</dbReference>
<sequence>MRRVASHYVYWNGLLRMHYVELDDEGRLAGVYPLEGEIAGTEFYDGILFPVGKVGEAFPVGEIKIPWRWDKLFRQKEPGFDACRELGLPQAAAIGETACLLLLGGISLATAKFGADDSRSDGYIQRL</sequence>
<evidence type="ECO:0000313" key="1">
    <source>
        <dbReference type="EMBL" id="MBC5631963.1"/>
    </source>
</evidence>
<reference evidence="1 2" key="1">
    <citation type="submission" date="2020-08" db="EMBL/GenBank/DDBJ databases">
        <title>Genome public.</title>
        <authorList>
            <person name="Liu C."/>
            <person name="Sun Q."/>
        </authorList>
    </citation>
    <scope>NUCLEOTIDE SEQUENCE [LARGE SCALE GENOMIC DNA]</scope>
    <source>
        <strain evidence="1 2">NSJ-79</strain>
    </source>
</reference>
<organism evidence="1 2">
    <name type="scientific">Parabacteroides hominis</name>
    <dbReference type="NCBI Taxonomy" id="2763057"/>
    <lineage>
        <taxon>Bacteria</taxon>
        <taxon>Pseudomonadati</taxon>
        <taxon>Bacteroidota</taxon>
        <taxon>Bacteroidia</taxon>
        <taxon>Bacteroidales</taxon>
        <taxon>Tannerellaceae</taxon>
        <taxon>Parabacteroides</taxon>
    </lineage>
</organism>
<evidence type="ECO:0008006" key="3">
    <source>
        <dbReference type="Google" id="ProtNLM"/>
    </source>
</evidence>